<reference evidence="1 2" key="1">
    <citation type="submission" date="2018-09" db="EMBL/GenBank/DDBJ databases">
        <authorList>
            <person name="Le Fleche-Mateos A."/>
        </authorList>
    </citation>
    <scope>NUCLEOTIDE SEQUENCE [LARGE SCALE GENOMIC DNA]</scope>
    <source>
        <strain evidence="1 2">DSM 27399</strain>
    </source>
</reference>
<dbReference type="Proteomes" id="UP000284908">
    <property type="component" value="Unassembled WGS sequence"/>
</dbReference>
<name>A0A419N3Z3_9GAMM</name>
<accession>A0A419N3Z3</accession>
<sequence length="87" mass="9755">MNKLASFYFPNTHYPIPHADFLRLQHAHNVGVMFLDMLDTQDSLGHVPSGDQLNSMASMVALLTDQLGKVVDTCETAIKTQMEDVYE</sequence>
<keyword evidence="2" id="KW-1185">Reference proteome</keyword>
<comment type="caution">
    <text evidence="1">The sequence shown here is derived from an EMBL/GenBank/DDBJ whole genome shotgun (WGS) entry which is preliminary data.</text>
</comment>
<evidence type="ECO:0000313" key="1">
    <source>
        <dbReference type="EMBL" id="RJT39131.1"/>
    </source>
</evidence>
<evidence type="ECO:0000313" key="2">
    <source>
        <dbReference type="Proteomes" id="UP000284908"/>
    </source>
</evidence>
<proteinExistence type="predicted"/>
<dbReference type="EMBL" id="RAHH01000030">
    <property type="protein sequence ID" value="RJT39131.1"/>
    <property type="molecule type" value="Genomic_DNA"/>
</dbReference>
<dbReference type="RefSeq" id="WP_120134556.1">
    <property type="nucleotide sequence ID" value="NZ_RAHH01000030.1"/>
</dbReference>
<organism evidence="1 2">
    <name type="scientific">Rahnella woolbedingensis</name>
    <dbReference type="NCBI Taxonomy" id="1510574"/>
    <lineage>
        <taxon>Bacteria</taxon>
        <taxon>Pseudomonadati</taxon>
        <taxon>Pseudomonadota</taxon>
        <taxon>Gammaproteobacteria</taxon>
        <taxon>Enterobacterales</taxon>
        <taxon>Yersiniaceae</taxon>
        <taxon>Rahnella</taxon>
    </lineage>
</organism>
<dbReference type="AlphaFoldDB" id="A0A419N3Z3"/>
<gene>
    <name evidence="1" type="ORF">D6C13_20750</name>
</gene>
<evidence type="ECO:0008006" key="3">
    <source>
        <dbReference type="Google" id="ProtNLM"/>
    </source>
</evidence>
<protein>
    <recommendedName>
        <fullName evidence="3">DUF3077 domain-containing protein</fullName>
    </recommendedName>
</protein>
<dbReference type="OrthoDB" id="6545343at2"/>